<evidence type="ECO:0000313" key="3">
    <source>
        <dbReference type="Proteomes" id="UP000051952"/>
    </source>
</evidence>
<feature type="compositionally biased region" description="Low complexity" evidence="1">
    <location>
        <begin position="36"/>
        <end position="74"/>
    </location>
</feature>
<evidence type="ECO:0000313" key="2">
    <source>
        <dbReference type="EMBL" id="CUG88423.1"/>
    </source>
</evidence>
<reference evidence="3" key="1">
    <citation type="submission" date="2015-09" db="EMBL/GenBank/DDBJ databases">
        <authorList>
            <consortium name="Pathogen Informatics"/>
        </authorList>
    </citation>
    <scope>NUCLEOTIDE SEQUENCE [LARGE SCALE GENOMIC DNA]</scope>
    <source>
        <strain evidence="3">Lake Konstanz</strain>
    </source>
</reference>
<protein>
    <submittedName>
        <fullName evidence="2">Uncharacterized protein</fullName>
    </submittedName>
</protein>
<feature type="compositionally biased region" description="Low complexity" evidence="1">
    <location>
        <begin position="99"/>
        <end position="110"/>
    </location>
</feature>
<gene>
    <name evidence="2" type="ORF">BSAL_15345</name>
</gene>
<feature type="compositionally biased region" description="Low complexity" evidence="1">
    <location>
        <begin position="492"/>
        <end position="515"/>
    </location>
</feature>
<evidence type="ECO:0000256" key="1">
    <source>
        <dbReference type="SAM" id="MobiDB-lite"/>
    </source>
</evidence>
<name>A0A0S4JG64_BODSA</name>
<feature type="compositionally biased region" description="Low complexity" evidence="1">
    <location>
        <begin position="413"/>
        <end position="445"/>
    </location>
</feature>
<keyword evidence="3" id="KW-1185">Reference proteome</keyword>
<organism evidence="2 3">
    <name type="scientific">Bodo saltans</name>
    <name type="common">Flagellated protozoan</name>
    <dbReference type="NCBI Taxonomy" id="75058"/>
    <lineage>
        <taxon>Eukaryota</taxon>
        <taxon>Discoba</taxon>
        <taxon>Euglenozoa</taxon>
        <taxon>Kinetoplastea</taxon>
        <taxon>Metakinetoplastina</taxon>
        <taxon>Eubodonida</taxon>
        <taxon>Bodonidae</taxon>
        <taxon>Bodo</taxon>
    </lineage>
</organism>
<feature type="compositionally biased region" description="Low complexity" evidence="1">
    <location>
        <begin position="522"/>
        <end position="555"/>
    </location>
</feature>
<dbReference type="AlphaFoldDB" id="A0A0S4JG64"/>
<feature type="region of interest" description="Disordered" evidence="1">
    <location>
        <begin position="1"/>
        <end position="139"/>
    </location>
</feature>
<proteinExistence type="predicted"/>
<dbReference type="EMBL" id="CYKH01001640">
    <property type="protein sequence ID" value="CUG88423.1"/>
    <property type="molecule type" value="Genomic_DNA"/>
</dbReference>
<sequence length="931" mass="93809">MPPNPPPYHPNNNNNATAGGGSHTVSPKHHTAAARASPSSLLGVGASGLPPLPPSVGGSATLSTVSSSSLLGSGHYNNRRRSNSTSASLASEGLHRDLSGSSLSGSGLSGVPMQQHPHLQLVPPSTATPMSMHSPAVSIGGMGTMGMGGGPLMTAIPSAQSVPLSLQSLTLGGGVGGGNGGGESSSADTFIPARSKRRLTSELDEPPSASNLLSVQQTALGKRTSLSSTTSSSHNSQRLSISVGQPLLDAPGHGSSVSLRSSALSDIPDPSVGSLSQQLSAGGAGASWFALQNDRRGSSLSISSPTSTNAAAGRVAVGFFETPGDEPSSAASAAAFRQHRVPSHSGAVTDSVYLENANRPRVSPTSGNRGGGAVGRGFNFPQLGIGAPAAQVGPPQVTQLYHLLQGGSGGAVGNVSNSTQQHQQHQQFPQSSLQSQSSSVSSPSFMGGTQNFTPSSVNHWAPNGSGSVSTRGNHNVMAPSAGGGVGGGSGGVDLVLGHVGDSGSHTPQQHQQQHGIRGGGAAAASGSHQPSPAAHRNASHNHNNTNTNTTTASSNPVREFEGENSYSEVPLMQMSGIARRQREAYSSPIGGPAGGPNFLASGSGQEDLSGVVEGGIDGVMPSAPDIALQLHLSHASLSSVASRGGFGNTYTNNLTRQMSGANHSNSNTNYNPNGSMRIHNAPPALLHNIPASINASGVVIVSNPQGGVTEYHQGAPEIQGHRADGGARPMNRWPGRSFSIGVDGASPYSGTPPHRMNSTRSQQSFVLEPNAPGWLHSSRGSIAELNDSLATPSLASGRHDASSTTNAAAVYLSELAAAVASGAAAPTQQPLDRPHMQIVRNLHRVAPQAEDDGSMVTIHGKTLVFGPAAADEDDDDDVSGGAVRLLDGSGSVVDDAEVRSFSSATGLDGATTAAPPAAVQRPPGTDQGGGQ</sequence>
<feature type="compositionally biased region" description="Polar residues" evidence="1">
    <location>
        <begin position="447"/>
        <end position="473"/>
    </location>
</feature>
<dbReference type="Proteomes" id="UP000051952">
    <property type="component" value="Unassembled WGS sequence"/>
</dbReference>
<feature type="region of interest" description="Disordered" evidence="1">
    <location>
        <begin position="903"/>
        <end position="931"/>
    </location>
</feature>
<feature type="region of interest" description="Disordered" evidence="1">
    <location>
        <begin position="411"/>
        <end position="564"/>
    </location>
</feature>
<dbReference type="VEuPathDB" id="TriTrypDB:BSAL_15345"/>
<accession>A0A0S4JG64</accession>
<feature type="compositionally biased region" description="Gly residues" evidence="1">
    <location>
        <begin position="481"/>
        <end position="491"/>
    </location>
</feature>